<sequence length="197" mass="20819">MHRTGPILLAAVALLTGCSPGSSTPATVTVPSPAPAAATSSAESTTPTDPGIFASQFHPCEVFTEEQFAEAGLGVRSRAAEDPQSVVKSCGFGLPGPNDVGGNVLVATDRISWSEVAAQGLEPEYWSETEIEGVYTHKMPGQIRRCGAAIDVEWGRLLISYQEFGEGWDRSKLCSHPVEILKYLITQSGGIDAAQSR</sequence>
<gene>
    <name evidence="3" type="ORF">H9627_01840</name>
</gene>
<feature type="chain" id="PRO_5039005981" evidence="2">
    <location>
        <begin position="24"/>
        <end position="197"/>
    </location>
</feature>
<dbReference type="PROSITE" id="PS51257">
    <property type="entry name" value="PROKAR_LIPOPROTEIN"/>
    <property type="match status" value="1"/>
</dbReference>
<dbReference type="Pfam" id="PF12079">
    <property type="entry name" value="DUF3558"/>
    <property type="match status" value="1"/>
</dbReference>
<dbReference type="EMBL" id="JACSPR010000001">
    <property type="protein sequence ID" value="MBD8029080.1"/>
    <property type="molecule type" value="Genomic_DNA"/>
</dbReference>
<dbReference type="AlphaFoldDB" id="A0A8I0HHF5"/>
<organism evidence="3 4">
    <name type="scientific">Corynebacterium gallinarum</name>
    <dbReference type="NCBI Taxonomy" id="2762214"/>
    <lineage>
        <taxon>Bacteria</taxon>
        <taxon>Bacillati</taxon>
        <taxon>Actinomycetota</taxon>
        <taxon>Actinomycetes</taxon>
        <taxon>Mycobacteriales</taxon>
        <taxon>Corynebacteriaceae</taxon>
        <taxon>Corynebacterium</taxon>
    </lineage>
</organism>
<evidence type="ECO:0000256" key="2">
    <source>
        <dbReference type="SAM" id="SignalP"/>
    </source>
</evidence>
<feature type="compositionally biased region" description="Low complexity" evidence="1">
    <location>
        <begin position="22"/>
        <end position="48"/>
    </location>
</feature>
<dbReference type="RefSeq" id="WP_191732312.1">
    <property type="nucleotide sequence ID" value="NZ_JACSPR010000001.1"/>
</dbReference>
<evidence type="ECO:0000313" key="4">
    <source>
        <dbReference type="Proteomes" id="UP000650224"/>
    </source>
</evidence>
<comment type="caution">
    <text evidence="3">The sequence shown here is derived from an EMBL/GenBank/DDBJ whole genome shotgun (WGS) entry which is preliminary data.</text>
</comment>
<accession>A0A8I0HHF5</accession>
<keyword evidence="4" id="KW-1185">Reference proteome</keyword>
<name>A0A8I0HHF5_9CORY</name>
<evidence type="ECO:0000256" key="1">
    <source>
        <dbReference type="SAM" id="MobiDB-lite"/>
    </source>
</evidence>
<dbReference type="InterPro" id="IPR024520">
    <property type="entry name" value="DUF3558"/>
</dbReference>
<keyword evidence="2" id="KW-0732">Signal</keyword>
<dbReference type="Proteomes" id="UP000650224">
    <property type="component" value="Unassembled WGS sequence"/>
</dbReference>
<proteinExistence type="predicted"/>
<feature type="signal peptide" evidence="2">
    <location>
        <begin position="1"/>
        <end position="23"/>
    </location>
</feature>
<reference evidence="3 4" key="1">
    <citation type="submission" date="2020-08" db="EMBL/GenBank/DDBJ databases">
        <title>A Genomic Blueprint of the Chicken Gut Microbiome.</title>
        <authorList>
            <person name="Gilroy R."/>
            <person name="Ravi A."/>
            <person name="Getino M."/>
            <person name="Pursley I."/>
            <person name="Horton D.L."/>
            <person name="Alikhan N.-F."/>
            <person name="Baker D."/>
            <person name="Gharbi K."/>
            <person name="Hall N."/>
            <person name="Watson M."/>
            <person name="Adriaenssens E.M."/>
            <person name="Foster-Nyarko E."/>
            <person name="Jarju S."/>
            <person name="Secka A."/>
            <person name="Antonio M."/>
            <person name="Oren A."/>
            <person name="Chaudhuri R."/>
            <person name="La Ragione R.M."/>
            <person name="Hildebrand F."/>
            <person name="Pallen M.J."/>
        </authorList>
    </citation>
    <scope>NUCLEOTIDE SEQUENCE [LARGE SCALE GENOMIC DNA]</scope>
    <source>
        <strain evidence="3 4">Sa1YVA5</strain>
    </source>
</reference>
<protein>
    <submittedName>
        <fullName evidence="3">DUF3558 domain-containing protein</fullName>
    </submittedName>
</protein>
<evidence type="ECO:0000313" key="3">
    <source>
        <dbReference type="EMBL" id="MBD8029080.1"/>
    </source>
</evidence>
<feature type="region of interest" description="Disordered" evidence="1">
    <location>
        <begin position="22"/>
        <end position="51"/>
    </location>
</feature>